<feature type="transmembrane region" description="Helical" evidence="7">
    <location>
        <begin position="343"/>
        <end position="363"/>
    </location>
</feature>
<evidence type="ECO:0000256" key="5">
    <source>
        <dbReference type="ARBA" id="ARBA00023136"/>
    </source>
</evidence>
<feature type="transmembrane region" description="Helical" evidence="7">
    <location>
        <begin position="12"/>
        <end position="35"/>
    </location>
</feature>
<accession>A0A2N4UD95</accession>
<dbReference type="PANTHER" id="PTHR30250:SF28">
    <property type="entry name" value="POLYSACCHARIDE BIOSYNTHESIS PROTEIN"/>
    <property type="match status" value="1"/>
</dbReference>
<feature type="transmembrane region" description="Helical" evidence="7">
    <location>
        <begin position="47"/>
        <end position="68"/>
    </location>
</feature>
<keyword evidence="2" id="KW-1003">Cell membrane</keyword>
<feature type="transmembrane region" description="Helical" evidence="7">
    <location>
        <begin position="122"/>
        <end position="142"/>
    </location>
</feature>
<feature type="transmembrane region" description="Helical" evidence="7">
    <location>
        <begin position="303"/>
        <end position="323"/>
    </location>
</feature>
<feature type="transmembrane region" description="Helical" evidence="7">
    <location>
        <begin position="80"/>
        <end position="102"/>
    </location>
</feature>
<evidence type="ECO:0000256" key="4">
    <source>
        <dbReference type="ARBA" id="ARBA00022989"/>
    </source>
</evidence>
<evidence type="ECO:0000256" key="6">
    <source>
        <dbReference type="SAM" id="MobiDB-lite"/>
    </source>
</evidence>
<keyword evidence="9" id="KW-1185">Reference proteome</keyword>
<dbReference type="Proteomes" id="UP000234328">
    <property type="component" value="Unassembled WGS sequence"/>
</dbReference>
<feature type="transmembrane region" description="Helical" evidence="7">
    <location>
        <begin position="258"/>
        <end position="282"/>
    </location>
</feature>
<sequence length="447" mass="48336">MLMLRKFSFRGEFFKNVITLMTGTIAAQLFTVAVSPILTRLYTPADFGVLALFTAMNAVLSIVAAARYETAIMLPREDGDALNIVVLSTAVTLIFVALLQAGIFVFEGQIVAIADTPLMGKWIHALPLSVALTSCTQIMVFWNNRAKRFRQLSTARALHGIGIGSTQCVLGYGVASSISLIIGHITGHVLGLVALVKANMASMTELRASISSVAIRNNAKRYRRFPMFSMWGALFDSSAAQVPLFVVASFYSASETGLVGFTIKVLSLPLFLVSSAISEVLYQKTTQLDSTNPAALGRHIVGIFILLGGIAIPFCTLFMFYGVEIFSFVFGQNWARAGEFAGPLSVAAGVRFMVSPLSVVLNLNHNVKKAVGWQVTYFLTLTSLLILSSQQSISFLLDAFVAHEIVLFTVYFAIILKATRYRNPVERGSSPGDVLSRGQAMGSAPAK</sequence>
<dbReference type="AlphaFoldDB" id="A0A2N4UD95"/>
<dbReference type="Pfam" id="PF13440">
    <property type="entry name" value="Polysacc_synt_3"/>
    <property type="match status" value="1"/>
</dbReference>
<feature type="transmembrane region" description="Helical" evidence="7">
    <location>
        <begin position="230"/>
        <end position="252"/>
    </location>
</feature>
<dbReference type="PANTHER" id="PTHR30250">
    <property type="entry name" value="PST FAMILY PREDICTED COLANIC ACID TRANSPORTER"/>
    <property type="match status" value="1"/>
</dbReference>
<gene>
    <name evidence="8" type="ORF">CR155_14385</name>
</gene>
<feature type="region of interest" description="Disordered" evidence="6">
    <location>
        <begin position="424"/>
        <end position="447"/>
    </location>
</feature>
<dbReference type="OrthoDB" id="3831435at2"/>
<dbReference type="GO" id="GO:0005886">
    <property type="term" value="C:plasma membrane"/>
    <property type="evidence" value="ECO:0007669"/>
    <property type="project" value="UniProtKB-SubCell"/>
</dbReference>
<dbReference type="InterPro" id="IPR050833">
    <property type="entry name" value="Poly_Biosynth_Transport"/>
</dbReference>
<keyword evidence="4 7" id="KW-1133">Transmembrane helix</keyword>
<comment type="caution">
    <text evidence="8">The sequence shown here is derived from an EMBL/GenBank/DDBJ whole genome shotgun (WGS) entry which is preliminary data.</text>
</comment>
<evidence type="ECO:0000313" key="8">
    <source>
        <dbReference type="EMBL" id="PLC52995.1"/>
    </source>
</evidence>
<protein>
    <submittedName>
        <fullName evidence="8">Uncharacterized protein</fullName>
    </submittedName>
</protein>
<reference evidence="8 9" key="1">
    <citation type="submission" date="2017-10" db="EMBL/GenBank/DDBJ databases">
        <title>Two draft genome sequences of Pusillimonas sp. strains isolated from a nitrate- and radionuclide-contaminated groundwater in Russia.</title>
        <authorList>
            <person name="Grouzdev D.S."/>
            <person name="Tourova T.P."/>
            <person name="Goeva M.A."/>
            <person name="Babich T.L."/>
            <person name="Sokolova D.S."/>
            <person name="Abdullin R."/>
            <person name="Poltaraus A.B."/>
            <person name="Toshchakov S.V."/>
            <person name="Nazina T.N."/>
        </authorList>
    </citation>
    <scope>NUCLEOTIDE SEQUENCE [LARGE SCALE GENOMIC DNA]</scope>
    <source>
        <strain evidence="8 9">JR1/69-2-13</strain>
    </source>
</reference>
<organism evidence="8 9">
    <name type="scientific">Pollutimonas nitritireducens</name>
    <dbReference type="NCBI Taxonomy" id="2045209"/>
    <lineage>
        <taxon>Bacteria</taxon>
        <taxon>Pseudomonadati</taxon>
        <taxon>Pseudomonadota</taxon>
        <taxon>Betaproteobacteria</taxon>
        <taxon>Burkholderiales</taxon>
        <taxon>Alcaligenaceae</taxon>
        <taxon>Pollutimonas</taxon>
    </lineage>
</organism>
<name>A0A2N4UD95_9BURK</name>
<evidence type="ECO:0000256" key="3">
    <source>
        <dbReference type="ARBA" id="ARBA00022692"/>
    </source>
</evidence>
<feature type="transmembrane region" description="Helical" evidence="7">
    <location>
        <begin position="393"/>
        <end position="414"/>
    </location>
</feature>
<evidence type="ECO:0000256" key="7">
    <source>
        <dbReference type="SAM" id="Phobius"/>
    </source>
</evidence>
<dbReference type="EMBL" id="PDNV01000009">
    <property type="protein sequence ID" value="PLC52995.1"/>
    <property type="molecule type" value="Genomic_DNA"/>
</dbReference>
<keyword evidence="3 7" id="KW-0812">Transmembrane</keyword>
<comment type="subcellular location">
    <subcellularLocation>
        <location evidence="1">Cell membrane</location>
        <topology evidence="1">Multi-pass membrane protein</topology>
    </subcellularLocation>
</comment>
<keyword evidence="5 7" id="KW-0472">Membrane</keyword>
<evidence type="ECO:0000256" key="1">
    <source>
        <dbReference type="ARBA" id="ARBA00004651"/>
    </source>
</evidence>
<proteinExistence type="predicted"/>
<evidence type="ECO:0000313" key="9">
    <source>
        <dbReference type="Proteomes" id="UP000234328"/>
    </source>
</evidence>
<feature type="transmembrane region" description="Helical" evidence="7">
    <location>
        <begin position="370"/>
        <end position="387"/>
    </location>
</feature>
<dbReference type="RefSeq" id="WP_102070740.1">
    <property type="nucleotide sequence ID" value="NZ_PDNV01000009.1"/>
</dbReference>
<evidence type="ECO:0000256" key="2">
    <source>
        <dbReference type="ARBA" id="ARBA00022475"/>
    </source>
</evidence>